<organism evidence="1">
    <name type="scientific">Glycine max</name>
    <name type="common">Soybean</name>
    <name type="synonym">Glycine hispida</name>
    <dbReference type="NCBI Taxonomy" id="3847"/>
    <lineage>
        <taxon>Eukaryota</taxon>
        <taxon>Viridiplantae</taxon>
        <taxon>Streptophyta</taxon>
        <taxon>Embryophyta</taxon>
        <taxon>Tracheophyta</taxon>
        <taxon>Spermatophyta</taxon>
        <taxon>Magnoliopsida</taxon>
        <taxon>eudicotyledons</taxon>
        <taxon>Gunneridae</taxon>
        <taxon>Pentapetalae</taxon>
        <taxon>rosids</taxon>
        <taxon>fabids</taxon>
        <taxon>Fabales</taxon>
        <taxon>Fabaceae</taxon>
        <taxon>Papilionoideae</taxon>
        <taxon>50 kb inversion clade</taxon>
        <taxon>NPAAA clade</taxon>
        <taxon>indigoferoid/millettioid clade</taxon>
        <taxon>Phaseoleae</taxon>
        <taxon>Glycine</taxon>
        <taxon>Glycine subgen. Soja</taxon>
    </lineage>
</organism>
<sequence length="47" mass="5023">CPFQVCSCILGECEGSCHAAIIIKSLPSYLTLSLFFSAIPNPTNFVS</sequence>
<accession>C6SV77</accession>
<proteinExistence type="evidence at transcript level"/>
<evidence type="ECO:0000313" key="1">
    <source>
        <dbReference type="EMBL" id="ACU13150.1"/>
    </source>
</evidence>
<dbReference type="AlphaFoldDB" id="C6SV77"/>
<dbReference type="EMBL" id="BT089070">
    <property type="protein sequence ID" value="ACU13150.1"/>
    <property type="molecule type" value="mRNA"/>
</dbReference>
<name>C6SV77_SOYBN</name>
<reference evidence="1" key="1">
    <citation type="submission" date="2009-08" db="EMBL/GenBank/DDBJ databases">
        <authorList>
            <person name="Cheung F."/>
            <person name="Xiao Y."/>
            <person name="Chan A."/>
            <person name="Moskal W."/>
            <person name="Town C.D."/>
        </authorList>
    </citation>
    <scope>NUCLEOTIDE SEQUENCE</scope>
</reference>
<protein>
    <submittedName>
        <fullName evidence="1">Uncharacterized protein</fullName>
    </submittedName>
</protein>
<feature type="non-terminal residue" evidence="1">
    <location>
        <position position="1"/>
    </location>
</feature>